<keyword evidence="2" id="KW-1185">Reference proteome</keyword>
<dbReference type="Proteomes" id="UP001151752">
    <property type="component" value="Chromosome 8"/>
</dbReference>
<organism evidence="1 2">
    <name type="scientific">Salix koriyanagi</name>
    <dbReference type="NCBI Taxonomy" id="2511006"/>
    <lineage>
        <taxon>Eukaryota</taxon>
        <taxon>Viridiplantae</taxon>
        <taxon>Streptophyta</taxon>
        <taxon>Embryophyta</taxon>
        <taxon>Tracheophyta</taxon>
        <taxon>Spermatophyta</taxon>
        <taxon>Magnoliopsida</taxon>
        <taxon>eudicotyledons</taxon>
        <taxon>Gunneridae</taxon>
        <taxon>Pentapetalae</taxon>
        <taxon>rosids</taxon>
        <taxon>fabids</taxon>
        <taxon>Malpighiales</taxon>
        <taxon>Salicaceae</taxon>
        <taxon>Saliceae</taxon>
        <taxon>Salix</taxon>
    </lineage>
</organism>
<dbReference type="AlphaFoldDB" id="A0A9Q0WLX5"/>
<dbReference type="EMBL" id="JAPFFM010000003">
    <property type="protein sequence ID" value="KAJ6768055.1"/>
    <property type="molecule type" value="Genomic_DNA"/>
</dbReference>
<accession>A0A9Q0WLX5</accession>
<proteinExistence type="predicted"/>
<evidence type="ECO:0000313" key="2">
    <source>
        <dbReference type="Proteomes" id="UP001151752"/>
    </source>
</evidence>
<reference evidence="1" key="1">
    <citation type="submission" date="2022-11" db="EMBL/GenBank/DDBJ databases">
        <authorList>
            <person name="Hyden B.L."/>
            <person name="Feng K."/>
            <person name="Yates T."/>
            <person name="Jawdy S."/>
            <person name="Smart L.B."/>
            <person name="Muchero W."/>
        </authorList>
    </citation>
    <scope>NUCLEOTIDE SEQUENCE</scope>
    <source>
        <tissue evidence="1">Shoot tip</tissue>
    </source>
</reference>
<evidence type="ECO:0000313" key="1">
    <source>
        <dbReference type="EMBL" id="KAJ6768055.1"/>
    </source>
</evidence>
<sequence>MSGAILLKLGSCIIKLKDALSQPVNCNSRFSVMAGAREITGATKILFGNNRKTLYVQRDLPINRRNQLLLGMLRGHRPAFGVSNKRTVSLRFRAQSKPRDFVSGAVTSSVDEQSSLIEKPSWISIQKLGALRWLQKETYETENLGTGSFLEKKMKEGVDCGLTEVTRLGRSRRSLHLLKPVVWRKFDMFQSWREGEKHWRRLIRGWGLLLMCKIYSIILGCPGRTSSGIRQLWNCLTLHNLFVASIAGIGLSLGILL</sequence>
<gene>
    <name evidence="1" type="ORF">OIU74_021842</name>
</gene>
<comment type="caution">
    <text evidence="1">The sequence shown here is derived from an EMBL/GenBank/DDBJ whole genome shotgun (WGS) entry which is preliminary data.</text>
</comment>
<reference evidence="1" key="2">
    <citation type="journal article" date="2023" name="Int. J. Mol. Sci.">
        <title>De Novo Assembly and Annotation of 11 Diverse Shrub Willow (Salix) Genomes Reveals Novel Gene Organization in Sex-Linked Regions.</title>
        <authorList>
            <person name="Hyden B."/>
            <person name="Feng K."/>
            <person name="Yates T.B."/>
            <person name="Jawdy S."/>
            <person name="Cereghino C."/>
            <person name="Smart L.B."/>
            <person name="Muchero W."/>
        </authorList>
    </citation>
    <scope>NUCLEOTIDE SEQUENCE</scope>
    <source>
        <tissue evidence="1">Shoot tip</tissue>
    </source>
</reference>
<name>A0A9Q0WLX5_9ROSI</name>
<protein>
    <submittedName>
        <fullName evidence="1">Uncharacterized protein</fullName>
    </submittedName>
</protein>